<proteinExistence type="predicted"/>
<dbReference type="SUPFAM" id="SSF74653">
    <property type="entry name" value="TolA/TonB C-terminal domain"/>
    <property type="match status" value="1"/>
</dbReference>
<comment type="caution">
    <text evidence="1">The sequence shown here is derived from an EMBL/GenBank/DDBJ whole genome shotgun (WGS) entry which is preliminary data.</text>
</comment>
<dbReference type="EMBL" id="JAYKLX010000009">
    <property type="protein sequence ID" value="MEB3347417.1"/>
    <property type="molecule type" value="Genomic_DNA"/>
</dbReference>
<sequence>MREKKSIVLIDSEFKIIMKKIATVLLLLVTLFSYGQEEHIIPLHNSKKRIKEYSNRELKDKAEFIGGEQELLNFYKKNSKFKISPFEKHESSVVFILHLDEYGEVLNHEVLSKTNSKFVIEARRLIDLMPSWKPATLDGKPVKVAVFQSIFFE</sequence>
<evidence type="ECO:0008006" key="3">
    <source>
        <dbReference type="Google" id="ProtNLM"/>
    </source>
</evidence>
<evidence type="ECO:0000313" key="1">
    <source>
        <dbReference type="EMBL" id="MEB3347417.1"/>
    </source>
</evidence>
<reference evidence="1 2" key="1">
    <citation type="journal article" date="2013" name="Int. J. Syst. Evol. Microbiol.">
        <title>Aquimarina gracilis sp. nov., isolated from the gut microflora of a mussel, Mytilus coruscus, and emended description of Aquimarina spongiae.</title>
        <authorList>
            <person name="Park S.C."/>
            <person name="Choe H.N."/>
            <person name="Baik K.S."/>
            <person name="Seong C.N."/>
        </authorList>
    </citation>
    <scope>NUCLEOTIDE SEQUENCE [LARGE SCALE GENOMIC DNA]</scope>
    <source>
        <strain evidence="1 2">PSC32</strain>
    </source>
</reference>
<organism evidence="1 2">
    <name type="scientific">Aquimarina gracilis</name>
    <dbReference type="NCBI Taxonomy" id="874422"/>
    <lineage>
        <taxon>Bacteria</taxon>
        <taxon>Pseudomonadati</taxon>
        <taxon>Bacteroidota</taxon>
        <taxon>Flavobacteriia</taxon>
        <taxon>Flavobacteriales</taxon>
        <taxon>Flavobacteriaceae</taxon>
        <taxon>Aquimarina</taxon>
    </lineage>
</organism>
<keyword evidence="2" id="KW-1185">Reference proteome</keyword>
<dbReference type="RefSeq" id="WP_324181443.1">
    <property type="nucleotide sequence ID" value="NZ_BAABAW010000014.1"/>
</dbReference>
<accession>A0ABU5ZZX8</accession>
<gene>
    <name evidence="1" type="ORF">U6A24_18220</name>
</gene>
<evidence type="ECO:0000313" key="2">
    <source>
        <dbReference type="Proteomes" id="UP001327027"/>
    </source>
</evidence>
<name>A0ABU5ZZX8_9FLAO</name>
<dbReference type="Proteomes" id="UP001327027">
    <property type="component" value="Unassembled WGS sequence"/>
</dbReference>
<dbReference type="Gene3D" id="3.30.1150.10">
    <property type="match status" value="1"/>
</dbReference>
<protein>
    <recommendedName>
        <fullName evidence="3">TonB-like protein</fullName>
    </recommendedName>
</protein>